<organism evidence="1 2">
    <name type="scientific">Calocera viscosa (strain TUFC12733)</name>
    <dbReference type="NCBI Taxonomy" id="1330018"/>
    <lineage>
        <taxon>Eukaryota</taxon>
        <taxon>Fungi</taxon>
        <taxon>Dikarya</taxon>
        <taxon>Basidiomycota</taxon>
        <taxon>Agaricomycotina</taxon>
        <taxon>Dacrymycetes</taxon>
        <taxon>Dacrymycetales</taxon>
        <taxon>Dacrymycetaceae</taxon>
        <taxon>Calocera</taxon>
    </lineage>
</organism>
<evidence type="ECO:0000313" key="2">
    <source>
        <dbReference type="Proteomes" id="UP000076738"/>
    </source>
</evidence>
<dbReference type="AlphaFoldDB" id="A0A167LVQ5"/>
<dbReference type="EMBL" id="KV417286">
    <property type="protein sequence ID" value="KZO96075.1"/>
    <property type="molecule type" value="Genomic_DNA"/>
</dbReference>
<keyword evidence="2" id="KW-1185">Reference proteome</keyword>
<name>A0A167LVQ5_CALVF</name>
<reference evidence="1 2" key="1">
    <citation type="journal article" date="2016" name="Mol. Biol. Evol.">
        <title>Comparative Genomics of Early-Diverging Mushroom-Forming Fungi Provides Insights into the Origins of Lignocellulose Decay Capabilities.</title>
        <authorList>
            <person name="Nagy L.G."/>
            <person name="Riley R."/>
            <person name="Tritt A."/>
            <person name="Adam C."/>
            <person name="Daum C."/>
            <person name="Floudas D."/>
            <person name="Sun H."/>
            <person name="Yadav J.S."/>
            <person name="Pangilinan J."/>
            <person name="Larsson K.H."/>
            <person name="Matsuura K."/>
            <person name="Barry K."/>
            <person name="Labutti K."/>
            <person name="Kuo R."/>
            <person name="Ohm R.A."/>
            <person name="Bhattacharya S.S."/>
            <person name="Shirouzu T."/>
            <person name="Yoshinaga Y."/>
            <person name="Martin F.M."/>
            <person name="Grigoriev I.V."/>
            <person name="Hibbett D.S."/>
        </authorList>
    </citation>
    <scope>NUCLEOTIDE SEQUENCE [LARGE SCALE GENOMIC DNA]</scope>
    <source>
        <strain evidence="1 2">TUFC12733</strain>
    </source>
</reference>
<dbReference type="Proteomes" id="UP000076738">
    <property type="component" value="Unassembled WGS sequence"/>
</dbReference>
<accession>A0A167LVQ5</accession>
<protein>
    <recommendedName>
        <fullName evidence="3">F-box domain-containing protein</fullName>
    </recommendedName>
</protein>
<dbReference type="InterPro" id="IPR032675">
    <property type="entry name" value="LRR_dom_sf"/>
</dbReference>
<dbReference type="SUPFAM" id="SSF52047">
    <property type="entry name" value="RNI-like"/>
    <property type="match status" value="1"/>
</dbReference>
<evidence type="ECO:0000313" key="1">
    <source>
        <dbReference type="EMBL" id="KZO96075.1"/>
    </source>
</evidence>
<sequence length="369" mass="42481">MTIILDEDLLRWNIYTPFVQGIYLMPCFLDDTVTAADARGRIDIDKRNWHIMHLMVRIKSTLGGMVLPNLTGLGIGCLTTIMLSMAIHLKKPELTSVILDLATMHEKDASLLAWLDIFSGWEQIEKMKVFAQQVSDEARRVFWTLNDGWKQLKSFSLYSAFGESRFLLPILGKLPHLSELVIQGNWKLFPDPVHGDMVNTLWKADYIYAAEIKRDLRSGAFHQLTDLNLTSGARFCAALLHAIRGPLSRVTISTTFALLDEFRTLVMSILGSEHQPRRELKHLSLGFQNCWNCFVLDSCWAVLCRLQPLDLYSFDFKGIFNDDTTQDYRITDKGVAYLTSKWHNLRHLRMETFHIDSLETVRPMQKILR</sequence>
<gene>
    <name evidence="1" type="ORF">CALVIDRAFT_598753</name>
</gene>
<proteinExistence type="predicted"/>
<dbReference type="Gene3D" id="3.80.10.10">
    <property type="entry name" value="Ribonuclease Inhibitor"/>
    <property type="match status" value="1"/>
</dbReference>
<evidence type="ECO:0008006" key="3">
    <source>
        <dbReference type="Google" id="ProtNLM"/>
    </source>
</evidence>